<protein>
    <submittedName>
        <fullName evidence="2">Uncharacterized protein</fullName>
    </submittedName>
</protein>
<feature type="region of interest" description="Disordered" evidence="1">
    <location>
        <begin position="418"/>
        <end position="437"/>
    </location>
</feature>
<name>A0A9Q4PY70_9EURY</name>
<comment type="caution">
    <text evidence="2">The sequence shown here is derived from an EMBL/GenBank/DDBJ whole genome shotgun (WGS) entry which is preliminary data.</text>
</comment>
<sequence>MKAYSSIIRKYLICITIVGFFFLVSTASATITFDPFSTIDTTVSPGETVSHTMEIGLGKLDEPMKMDVEVIEDPVIAGDSGSQFSAVNYISLDKSSIILEPGKTNSISAKITVPSNPGGGGRYAIIHFEEVISEEGSGFVGVASKTVINIKVRLTLDGKNLIHEGIITNLESGEATSNQPITIVTTFQNSGNHHFKILNDVDILDLNGEIITTISSDEMLSPILPSQVVTMESSFSSESELQQGQYSFKSRVVSEDGTLIDEKEGSFEIKEAYVPPFQPVTQTITPSEESVLSTDDGRIRVDFPRGALLGAVDVTLEGIVQKNLGVIPDNCALATNWFRISGITGLLAKDATLNVAYCDDDVSIAGGDVGSLILARWDDLDTEWIIYPTSVDKATKTLKTTANQMGTWAVMSASGDVASPQAESTGNTGNTGSQEATPLSPILSLAAVLVVAVGLKMRRER</sequence>
<gene>
    <name evidence="2" type="ORF">L0665_05685</name>
</gene>
<keyword evidence="3" id="KW-1185">Reference proteome</keyword>
<evidence type="ECO:0000256" key="1">
    <source>
        <dbReference type="SAM" id="MobiDB-lite"/>
    </source>
</evidence>
<evidence type="ECO:0000313" key="3">
    <source>
        <dbReference type="Proteomes" id="UP001143747"/>
    </source>
</evidence>
<evidence type="ECO:0000313" key="2">
    <source>
        <dbReference type="EMBL" id="MDE4908098.1"/>
    </source>
</evidence>
<dbReference type="RefSeq" id="WP_274924733.1">
    <property type="nucleotide sequence ID" value="NZ_JAKELO010000002.1"/>
</dbReference>
<dbReference type="AlphaFoldDB" id="A0A9Q4PY70"/>
<dbReference type="EMBL" id="JAKELO010000002">
    <property type="protein sequence ID" value="MDE4908098.1"/>
    <property type="molecule type" value="Genomic_DNA"/>
</dbReference>
<proteinExistence type="predicted"/>
<organism evidence="2 3">
    <name type="scientific">Methanogenium marinum</name>
    <dbReference type="NCBI Taxonomy" id="348610"/>
    <lineage>
        <taxon>Archaea</taxon>
        <taxon>Methanobacteriati</taxon>
        <taxon>Methanobacteriota</taxon>
        <taxon>Stenosarchaea group</taxon>
        <taxon>Methanomicrobia</taxon>
        <taxon>Methanomicrobiales</taxon>
        <taxon>Methanomicrobiaceae</taxon>
        <taxon>Methanogenium</taxon>
    </lineage>
</organism>
<accession>A0A9Q4PY70</accession>
<reference evidence="2" key="1">
    <citation type="submission" date="2022-01" db="EMBL/GenBank/DDBJ databases">
        <title>Draft genome of Methanogenium marinum DSM 15558.</title>
        <authorList>
            <person name="Chen S.-C."/>
            <person name="You Y.-T."/>
        </authorList>
    </citation>
    <scope>NUCLEOTIDE SEQUENCE</scope>
    <source>
        <strain evidence="2">DSM 15558</strain>
    </source>
</reference>
<dbReference type="Proteomes" id="UP001143747">
    <property type="component" value="Unassembled WGS sequence"/>
</dbReference>
<feature type="compositionally biased region" description="Polar residues" evidence="1">
    <location>
        <begin position="421"/>
        <end position="437"/>
    </location>
</feature>